<evidence type="ECO:0000256" key="3">
    <source>
        <dbReference type="ARBA" id="ARBA00007571"/>
    </source>
</evidence>
<dbReference type="CDD" id="cd00405">
    <property type="entry name" value="PRAI"/>
    <property type="match status" value="1"/>
</dbReference>
<comment type="catalytic activity">
    <reaction evidence="1 10">
        <text>N-(5-phospho-beta-D-ribosyl)anthranilate = 1-(2-carboxyphenylamino)-1-deoxy-D-ribulose 5-phosphate</text>
        <dbReference type="Rhea" id="RHEA:21540"/>
        <dbReference type="ChEBI" id="CHEBI:18277"/>
        <dbReference type="ChEBI" id="CHEBI:58613"/>
        <dbReference type="EC" id="5.3.1.24"/>
    </reaction>
</comment>
<comment type="similarity">
    <text evidence="3 10">Belongs to the TrpF family.</text>
</comment>
<feature type="domain" description="N-(5'phosphoribosyl) anthranilate isomerase (PRAI)" evidence="11">
    <location>
        <begin position="5"/>
        <end position="200"/>
    </location>
</feature>
<comment type="pathway">
    <text evidence="2 10">Amino-acid biosynthesis; L-tryptophan biosynthesis; L-tryptophan from chorismate: step 3/5.</text>
</comment>
<dbReference type="EC" id="5.3.1.24" evidence="4 10"/>
<evidence type="ECO:0000256" key="7">
    <source>
        <dbReference type="ARBA" id="ARBA00022822"/>
    </source>
</evidence>
<dbReference type="EMBL" id="LVJN01000018">
    <property type="protein sequence ID" value="OSM05266.1"/>
    <property type="molecule type" value="Genomic_DNA"/>
</dbReference>
<dbReference type="OrthoDB" id="9796196at2"/>
<evidence type="ECO:0000256" key="4">
    <source>
        <dbReference type="ARBA" id="ARBA00012572"/>
    </source>
</evidence>
<keyword evidence="6 10" id="KW-0028">Amino-acid biosynthesis</keyword>
<keyword evidence="8 10" id="KW-0057">Aromatic amino acid biosynthesis</keyword>
<dbReference type="InterPro" id="IPR044643">
    <property type="entry name" value="TrpF_fam"/>
</dbReference>
<dbReference type="NCBIfam" id="NF002298">
    <property type="entry name" value="PRK01222.1-4"/>
    <property type="match status" value="1"/>
</dbReference>
<keyword evidence="13" id="KW-1185">Reference proteome</keyword>
<comment type="caution">
    <text evidence="12">The sequence shown here is derived from an EMBL/GenBank/DDBJ whole genome shotgun (WGS) entry which is preliminary data.</text>
</comment>
<evidence type="ECO:0000256" key="1">
    <source>
        <dbReference type="ARBA" id="ARBA00001164"/>
    </source>
</evidence>
<dbReference type="Proteomes" id="UP000194003">
    <property type="component" value="Unassembled WGS sequence"/>
</dbReference>
<name>A0A1Y2K9B1_9PROT</name>
<dbReference type="GO" id="GO:0000162">
    <property type="term" value="P:L-tryptophan biosynthetic process"/>
    <property type="evidence" value="ECO:0007669"/>
    <property type="project" value="UniProtKB-UniRule"/>
</dbReference>
<evidence type="ECO:0000313" key="13">
    <source>
        <dbReference type="Proteomes" id="UP000194003"/>
    </source>
</evidence>
<proteinExistence type="inferred from homology"/>
<dbReference type="FunFam" id="3.20.20.70:FF:000075">
    <property type="entry name" value="Tryptophan biosynthesis protein TRP1"/>
    <property type="match status" value="1"/>
</dbReference>
<gene>
    <name evidence="10" type="primary">trpF</name>
    <name evidence="12" type="ORF">MAIT1_03431</name>
</gene>
<evidence type="ECO:0000256" key="5">
    <source>
        <dbReference type="ARBA" id="ARBA00022272"/>
    </source>
</evidence>
<accession>A0A1Y2K9B1</accession>
<dbReference type="InterPro" id="IPR011060">
    <property type="entry name" value="RibuloseP-bd_barrel"/>
</dbReference>
<dbReference type="PANTHER" id="PTHR42894">
    <property type="entry name" value="N-(5'-PHOSPHORIBOSYL)ANTHRANILATE ISOMERASE"/>
    <property type="match status" value="1"/>
</dbReference>
<keyword evidence="7 10" id="KW-0822">Tryptophan biosynthesis</keyword>
<dbReference type="PANTHER" id="PTHR42894:SF1">
    <property type="entry name" value="N-(5'-PHOSPHORIBOSYL)ANTHRANILATE ISOMERASE"/>
    <property type="match status" value="1"/>
</dbReference>
<evidence type="ECO:0000256" key="8">
    <source>
        <dbReference type="ARBA" id="ARBA00023141"/>
    </source>
</evidence>
<dbReference type="RefSeq" id="WP_085441889.1">
    <property type="nucleotide sequence ID" value="NZ_LVJN01000018.1"/>
</dbReference>
<evidence type="ECO:0000256" key="6">
    <source>
        <dbReference type="ARBA" id="ARBA00022605"/>
    </source>
</evidence>
<evidence type="ECO:0000256" key="2">
    <source>
        <dbReference type="ARBA" id="ARBA00004664"/>
    </source>
</evidence>
<reference evidence="12 13" key="1">
    <citation type="journal article" date="2016" name="BMC Genomics">
        <title>Combined genomic and structural analyses of a cultured magnetotactic bacterium reveals its niche adaptation to a dynamic environment.</title>
        <authorList>
            <person name="Araujo A.C."/>
            <person name="Morillo V."/>
            <person name="Cypriano J."/>
            <person name="Teixeira L.C."/>
            <person name="Leao P."/>
            <person name="Lyra S."/>
            <person name="Almeida L.G."/>
            <person name="Bazylinski D.A."/>
            <person name="Vasconcellos A.T."/>
            <person name="Abreu F."/>
            <person name="Lins U."/>
        </authorList>
    </citation>
    <scope>NUCLEOTIDE SEQUENCE [LARGE SCALE GENOMIC DNA]</scope>
    <source>
        <strain evidence="12 13">IT-1</strain>
    </source>
</reference>
<dbReference type="InterPro" id="IPR001240">
    <property type="entry name" value="PRAI_dom"/>
</dbReference>
<evidence type="ECO:0000256" key="10">
    <source>
        <dbReference type="HAMAP-Rule" id="MF_00135"/>
    </source>
</evidence>
<evidence type="ECO:0000313" key="12">
    <source>
        <dbReference type="EMBL" id="OSM05266.1"/>
    </source>
</evidence>
<dbReference type="UniPathway" id="UPA00035">
    <property type="reaction ID" value="UER00042"/>
</dbReference>
<dbReference type="Gene3D" id="3.20.20.70">
    <property type="entry name" value="Aldolase class I"/>
    <property type="match status" value="1"/>
</dbReference>
<dbReference type="GO" id="GO:0004640">
    <property type="term" value="F:phosphoribosylanthranilate isomerase activity"/>
    <property type="evidence" value="ECO:0007669"/>
    <property type="project" value="UniProtKB-UniRule"/>
</dbReference>
<dbReference type="HAMAP" id="MF_00135">
    <property type="entry name" value="PRAI"/>
    <property type="match status" value="1"/>
</dbReference>
<keyword evidence="9 10" id="KW-0413">Isomerase</keyword>
<dbReference type="InterPro" id="IPR013785">
    <property type="entry name" value="Aldolase_TIM"/>
</dbReference>
<dbReference type="Pfam" id="PF00697">
    <property type="entry name" value="PRAI"/>
    <property type="match status" value="1"/>
</dbReference>
<protein>
    <recommendedName>
        <fullName evidence="5 10">N-(5'-phosphoribosyl)anthranilate isomerase</fullName>
        <shortName evidence="10">PRAI</shortName>
        <ecNumber evidence="4 10">5.3.1.24</ecNumber>
    </recommendedName>
</protein>
<organism evidence="12 13">
    <name type="scientific">Magnetofaba australis IT-1</name>
    <dbReference type="NCBI Taxonomy" id="1434232"/>
    <lineage>
        <taxon>Bacteria</taxon>
        <taxon>Pseudomonadati</taxon>
        <taxon>Pseudomonadota</taxon>
        <taxon>Magnetococcia</taxon>
        <taxon>Magnetococcales</taxon>
        <taxon>Magnetococcaceae</taxon>
        <taxon>Magnetofaba</taxon>
    </lineage>
</organism>
<dbReference type="SUPFAM" id="SSF51366">
    <property type="entry name" value="Ribulose-phoshate binding barrel"/>
    <property type="match status" value="1"/>
</dbReference>
<dbReference type="AlphaFoldDB" id="A0A1Y2K9B1"/>
<evidence type="ECO:0000256" key="9">
    <source>
        <dbReference type="ARBA" id="ARBA00023235"/>
    </source>
</evidence>
<evidence type="ECO:0000259" key="11">
    <source>
        <dbReference type="Pfam" id="PF00697"/>
    </source>
</evidence>
<sequence>MALAIKICGVTTLEDAWMVQDAGADALGLVFYKKSSRYVAPETVAQWAGRMPPLLTVVGLFVNASLEEIRRAEFLCGLDRIQLHGDEAPEFCQAVGPRAIKAARVAQADDLLGLNRYPARALLLDAKVDGAYGGTGHAFDWDILRRFEPDAPLILAGGLNPDNVAEAVRRVQPHGVDVSSGVEAAPGRKDAEKTRRFVENARAAAVAGA</sequence>
<dbReference type="STRING" id="1434232.MAIT1_03431"/>